<feature type="region of interest" description="Disordered" evidence="8">
    <location>
        <begin position="904"/>
        <end position="931"/>
    </location>
</feature>
<keyword evidence="4" id="KW-0378">Hydrolase</keyword>
<dbReference type="GO" id="GO:0036297">
    <property type="term" value="P:interstrand cross-link repair"/>
    <property type="evidence" value="ECO:0007669"/>
    <property type="project" value="TreeGrafter"/>
</dbReference>
<dbReference type="Pfam" id="PF00270">
    <property type="entry name" value="DEAD"/>
    <property type="match status" value="1"/>
</dbReference>
<dbReference type="SUPFAM" id="SSF52540">
    <property type="entry name" value="P-loop containing nucleoside triphosphate hydrolases"/>
    <property type="match status" value="1"/>
</dbReference>
<keyword evidence="3" id="KW-0547">Nucleotide-binding</keyword>
<evidence type="ECO:0000259" key="10">
    <source>
        <dbReference type="PROSITE" id="PS51194"/>
    </source>
</evidence>
<dbReference type="SMART" id="SM00490">
    <property type="entry name" value="HELICc"/>
    <property type="match status" value="1"/>
</dbReference>
<dbReference type="PROSITE" id="PS51194">
    <property type="entry name" value="HELICASE_CTER"/>
    <property type="match status" value="1"/>
</dbReference>
<keyword evidence="7" id="KW-0539">Nucleus</keyword>
<evidence type="ECO:0000313" key="11">
    <source>
        <dbReference type="Proteomes" id="UP000694925"/>
    </source>
</evidence>
<dbReference type="CTD" id="57697"/>
<dbReference type="CDD" id="cd12091">
    <property type="entry name" value="FANCM_ID"/>
    <property type="match status" value="1"/>
</dbReference>
<reference evidence="12 13" key="1">
    <citation type="submission" date="2025-04" db="UniProtKB">
        <authorList>
            <consortium name="RefSeq"/>
        </authorList>
    </citation>
    <scope>IDENTIFICATION</scope>
    <source>
        <tissue evidence="12 13">Whole body</tissue>
    </source>
</reference>
<sequence length="1396" mass="159864">MELLSQNPQISTDSEIKGFDISAGKTWIYPENYPIRDYQFNIVKSCLYTNTLVCLPTGLGKTFIAAVIMYNFWRWYPRGKVVFLAPTKPLVAQQIDACHNVMGIPTIETVQLTGAVNQKQREAVWLKKRVIFATPQVFQNDLEKHVVPSDLVKCVVIDEAHKALGKHSYCECIRLLAEKNQYFRVLALSATPGNKIGNVHEVIQNLLIAHMELRDETSIDIVPYINKREVDVILVPLNKELLQYKERYILIMDRHVKVLLQNNVLRGNTANISKGRIFYISREYQNKTNKTGNYGMIMKTITVLLSMYHAYELLIRDGLRAFYKFYQDHNDKFWMNDELQLQELLDDIKNYLGPFPDAKALSEETIKDIPEDLVFGHTKFAKLKELLLNHFKNNDKNDTRAIVFVEYRQIVSEVYVLLRQCQPIIRPQMFVGQAGQKQKQQVEALNKFRSNHVNVLVSTSIGEEGLDVGEVDLIICFDVSQHSPIRLVQRMGRTGRKRDGHIIILVTDGKEYETLKSTMARRDSLNDKILNTSNICSSLYQNNPRMIPDHLTPECIKMHINVHPKTPTVQSRSGKGKLDKKDNKRYNNLKRKVNTESNLESGKDGGQFSMIKYLRNDQTKMKDCEIRTPNNFQNNIRNVVKSSDVKILTSDKDSLEFLTTCALINSEREGNKENENINESYIPQFPYIRNFFNFSIPGTEILECVSTLSDTALFESDKKELDNDSENENEKDLYVDDYLFDDVGGDFSNECVFEKTTNVDVNRCVTSKSRFEDIFDESDESDTSDNVEKKHDACASSVASGRCESSKSEKEFNKLGNCEFSKFEDILDDSSDDTEISCDSKLGFSMAENVEQTHINNINVFQETKIKDFSDTIKLCDSKLKTSEEANKNNCTSVSVCSKNLDTSNVSQTNHGRSQLSLESMTQEANNESDHDMFEDDSVLLQVCSQIDQLSSIDQMDTLNKDKVEENMDDNENEVDMELRLEEFEWDDCFEIPANPVKDDIKYTSEGTETSNKSVDKGRDNIVRNSSDKSWTSIKEPIRQTNNTSISKAGNNVEQNSSDDGWICVRKPITQKRNISVNIAESKVERYSLSESFISNSTSMAQKSNISVSTAETSIEKNSSDDGWISVKKPTNVSGNVLQESISEKLANIGKRKNSVCNFPINNSLDDGWFSNVKENRSPYFNKSHFDLTEIYSDTSFENEYKSRKSEAKDIQKNKRLRKRRKLNKARKEFLNDEAEVSLNDFTTDGSSGTDEDLEGFVSYTQNVHDTTDMHVHYLKSVRSPVKKPNGFIFKKPRELDSKVEIYSQPLSQLDDTYVNDSFCVAGDEIEDVEMIQEECLLEKAERLLKSRKRKRREKESNNCTEGNNRRNIIHLDSSSEDEIEIMRNQIRDGTQLART</sequence>
<dbReference type="RefSeq" id="XP_017889156.1">
    <property type="nucleotide sequence ID" value="XM_018033667.2"/>
</dbReference>
<feature type="domain" description="Helicase C-terminal" evidence="10">
    <location>
        <begin position="382"/>
        <end position="547"/>
    </location>
</feature>
<dbReference type="InterPro" id="IPR044749">
    <property type="entry name" value="FANCM_DEXDc"/>
</dbReference>
<protein>
    <submittedName>
        <fullName evidence="12 13">Uncharacterized protein LOC108630379</fullName>
    </submittedName>
</protein>
<dbReference type="Gene3D" id="3.40.50.300">
    <property type="entry name" value="P-loop containing nucleotide triphosphate hydrolases"/>
    <property type="match status" value="2"/>
</dbReference>
<dbReference type="PANTHER" id="PTHR14025:SF20">
    <property type="entry name" value="FANCONI ANEMIA GROUP M PROTEIN"/>
    <property type="match status" value="1"/>
</dbReference>
<dbReference type="InterPro" id="IPR014001">
    <property type="entry name" value="Helicase_ATP-bd"/>
</dbReference>
<dbReference type="RefSeq" id="XP_017889157.1">
    <property type="nucleotide sequence ID" value="XM_018033668.2"/>
</dbReference>
<proteinExistence type="inferred from homology"/>
<dbReference type="Proteomes" id="UP000694925">
    <property type="component" value="Unplaced"/>
</dbReference>
<evidence type="ECO:0000256" key="1">
    <source>
        <dbReference type="ARBA" id="ARBA00004123"/>
    </source>
</evidence>
<dbReference type="Pfam" id="PF00271">
    <property type="entry name" value="Helicase_C"/>
    <property type="match status" value="1"/>
</dbReference>
<evidence type="ECO:0000256" key="8">
    <source>
        <dbReference type="SAM" id="MobiDB-lite"/>
    </source>
</evidence>
<feature type="compositionally biased region" description="Polar residues" evidence="8">
    <location>
        <begin position="1358"/>
        <end position="1367"/>
    </location>
</feature>
<feature type="region of interest" description="Disordered" evidence="8">
    <location>
        <begin position="1001"/>
        <end position="1025"/>
    </location>
</feature>
<evidence type="ECO:0000256" key="4">
    <source>
        <dbReference type="ARBA" id="ARBA00022801"/>
    </source>
</evidence>
<dbReference type="GO" id="GO:0009378">
    <property type="term" value="F:four-way junction helicase activity"/>
    <property type="evidence" value="ECO:0007669"/>
    <property type="project" value="TreeGrafter"/>
</dbReference>
<feature type="domain" description="Helicase ATP-binding" evidence="9">
    <location>
        <begin position="42"/>
        <end position="210"/>
    </location>
</feature>
<keyword evidence="6" id="KW-0067">ATP-binding</keyword>
<dbReference type="InterPro" id="IPR011545">
    <property type="entry name" value="DEAD/DEAH_box_helicase_dom"/>
</dbReference>
<keyword evidence="5" id="KW-0347">Helicase</keyword>
<evidence type="ECO:0000256" key="6">
    <source>
        <dbReference type="ARBA" id="ARBA00022840"/>
    </source>
</evidence>
<dbReference type="GO" id="GO:0016787">
    <property type="term" value="F:hydrolase activity"/>
    <property type="evidence" value="ECO:0007669"/>
    <property type="project" value="UniProtKB-KW"/>
</dbReference>
<keyword evidence="11" id="KW-1185">Reference proteome</keyword>
<dbReference type="GO" id="GO:0045003">
    <property type="term" value="P:double-strand break repair via synthesis-dependent strand annealing"/>
    <property type="evidence" value="ECO:0007669"/>
    <property type="project" value="TreeGrafter"/>
</dbReference>
<gene>
    <name evidence="12 13 14" type="primary">LOC108630379</name>
</gene>
<feature type="region of interest" description="Disordered" evidence="8">
    <location>
        <begin position="1348"/>
        <end position="1372"/>
    </location>
</feature>
<evidence type="ECO:0000256" key="3">
    <source>
        <dbReference type="ARBA" id="ARBA00022741"/>
    </source>
</evidence>
<dbReference type="Gene3D" id="1.20.1320.30">
    <property type="match status" value="1"/>
</dbReference>
<dbReference type="PANTHER" id="PTHR14025">
    <property type="entry name" value="FANCONI ANEMIA GROUP M FANCM FAMILY MEMBER"/>
    <property type="match status" value="1"/>
</dbReference>
<dbReference type="InterPro" id="IPR039686">
    <property type="entry name" value="FANCM/Mph1-like_ID"/>
</dbReference>
<comment type="similarity">
    <text evidence="2">Belongs to the DEAD box helicase family. DEAH subfamily. FANCM sub-subfamily.</text>
</comment>
<accession>A0AAJ7JAZ1</accession>
<dbReference type="FunFam" id="3.40.50.300:FF:000861">
    <property type="entry name" value="Fanconi anemia, complementation group M"/>
    <property type="match status" value="1"/>
</dbReference>
<dbReference type="GO" id="GO:0005634">
    <property type="term" value="C:nucleus"/>
    <property type="evidence" value="ECO:0007669"/>
    <property type="project" value="UniProtKB-SubCell"/>
</dbReference>
<dbReference type="PROSITE" id="PS51192">
    <property type="entry name" value="HELICASE_ATP_BIND_1"/>
    <property type="match status" value="1"/>
</dbReference>
<dbReference type="GO" id="GO:0000400">
    <property type="term" value="F:four-way junction DNA binding"/>
    <property type="evidence" value="ECO:0007669"/>
    <property type="project" value="TreeGrafter"/>
</dbReference>
<evidence type="ECO:0000313" key="13">
    <source>
        <dbReference type="RefSeq" id="XP_017889157.1"/>
    </source>
</evidence>
<dbReference type="GeneID" id="108630379"/>
<dbReference type="GO" id="GO:0043138">
    <property type="term" value="F:3'-5' DNA helicase activity"/>
    <property type="evidence" value="ECO:0007669"/>
    <property type="project" value="InterPro"/>
</dbReference>
<comment type="subcellular location">
    <subcellularLocation>
        <location evidence="1">Nucleus</location>
    </subcellularLocation>
</comment>
<organism evidence="11 12">
    <name type="scientific">Ceratina calcarata</name>
    <dbReference type="NCBI Taxonomy" id="156304"/>
    <lineage>
        <taxon>Eukaryota</taxon>
        <taxon>Metazoa</taxon>
        <taxon>Ecdysozoa</taxon>
        <taxon>Arthropoda</taxon>
        <taxon>Hexapoda</taxon>
        <taxon>Insecta</taxon>
        <taxon>Pterygota</taxon>
        <taxon>Neoptera</taxon>
        <taxon>Endopterygota</taxon>
        <taxon>Hymenoptera</taxon>
        <taxon>Apocrita</taxon>
        <taxon>Aculeata</taxon>
        <taxon>Apoidea</taxon>
        <taxon>Anthophila</taxon>
        <taxon>Apidae</taxon>
        <taxon>Ceratina</taxon>
        <taxon>Zadontomerus</taxon>
    </lineage>
</organism>
<evidence type="ECO:0000259" key="9">
    <source>
        <dbReference type="PROSITE" id="PS51192"/>
    </source>
</evidence>
<evidence type="ECO:0000313" key="14">
    <source>
        <dbReference type="RefSeq" id="XP_017889158.1"/>
    </source>
</evidence>
<dbReference type="InterPro" id="IPR001650">
    <property type="entry name" value="Helicase_C-like"/>
</dbReference>
<name>A0AAJ7JAZ1_9HYME</name>
<evidence type="ECO:0000256" key="7">
    <source>
        <dbReference type="ARBA" id="ARBA00023242"/>
    </source>
</evidence>
<dbReference type="CDD" id="cd18033">
    <property type="entry name" value="DEXDc_FANCM"/>
    <property type="match status" value="1"/>
</dbReference>
<evidence type="ECO:0000256" key="5">
    <source>
        <dbReference type="ARBA" id="ARBA00022806"/>
    </source>
</evidence>
<evidence type="ECO:0000256" key="2">
    <source>
        <dbReference type="ARBA" id="ARBA00009889"/>
    </source>
</evidence>
<evidence type="ECO:0000313" key="12">
    <source>
        <dbReference type="RefSeq" id="XP_017889156.1"/>
    </source>
</evidence>
<dbReference type="SMART" id="SM00487">
    <property type="entry name" value="DEXDc"/>
    <property type="match status" value="1"/>
</dbReference>
<dbReference type="InterPro" id="IPR027417">
    <property type="entry name" value="P-loop_NTPase"/>
</dbReference>
<dbReference type="KEGG" id="ccal:108630379"/>
<feature type="compositionally biased region" description="Polar residues" evidence="8">
    <location>
        <begin position="904"/>
        <end position="926"/>
    </location>
</feature>
<dbReference type="RefSeq" id="XP_017889158.1">
    <property type="nucleotide sequence ID" value="XM_018033669.2"/>
</dbReference>
<dbReference type="GO" id="GO:0005524">
    <property type="term" value="F:ATP binding"/>
    <property type="evidence" value="ECO:0007669"/>
    <property type="project" value="UniProtKB-KW"/>
</dbReference>